<keyword evidence="2" id="KW-1133">Transmembrane helix</keyword>
<proteinExistence type="predicted"/>
<organism evidence="4 5">
    <name type="scientific">Candidatus Enterococcus ferrettii</name>
    <dbReference type="NCBI Taxonomy" id="2815324"/>
    <lineage>
        <taxon>Bacteria</taxon>
        <taxon>Bacillati</taxon>
        <taxon>Bacillota</taxon>
        <taxon>Bacilli</taxon>
        <taxon>Lactobacillales</taxon>
        <taxon>Enterococcaceae</taxon>
        <taxon>Enterococcus</taxon>
    </lineage>
</organism>
<keyword evidence="5" id="KW-1185">Reference proteome</keyword>
<dbReference type="PANTHER" id="PTHR46558">
    <property type="entry name" value="TRACRIPTIONAL REGULATORY PROTEIN-RELATED-RELATED"/>
    <property type="match status" value="1"/>
</dbReference>
<dbReference type="CDD" id="cd00093">
    <property type="entry name" value="HTH_XRE"/>
    <property type="match status" value="1"/>
</dbReference>
<feature type="transmembrane region" description="Helical" evidence="2">
    <location>
        <begin position="83"/>
        <end position="102"/>
    </location>
</feature>
<dbReference type="SUPFAM" id="SSF47413">
    <property type="entry name" value="lambda repressor-like DNA-binding domains"/>
    <property type="match status" value="1"/>
</dbReference>
<evidence type="ECO:0000313" key="4">
    <source>
        <dbReference type="EMBL" id="MEO1772461.1"/>
    </source>
</evidence>
<protein>
    <recommendedName>
        <fullName evidence="3">HTH cro/C1-type domain-containing protein</fullName>
    </recommendedName>
</protein>
<dbReference type="PROSITE" id="PS50943">
    <property type="entry name" value="HTH_CROC1"/>
    <property type="match status" value="1"/>
</dbReference>
<keyword evidence="2" id="KW-0472">Membrane</keyword>
<comment type="caution">
    <text evidence="4">The sequence shown here is derived from an EMBL/GenBank/DDBJ whole genome shotgun (WGS) entry which is preliminary data.</text>
</comment>
<feature type="transmembrane region" description="Helical" evidence="2">
    <location>
        <begin position="162"/>
        <end position="186"/>
    </location>
</feature>
<feature type="domain" description="HTH cro/C1-type" evidence="3">
    <location>
        <begin position="7"/>
        <end position="61"/>
    </location>
</feature>
<gene>
    <name evidence="4" type="ORF">JZO67_004443</name>
</gene>
<dbReference type="SMART" id="SM00530">
    <property type="entry name" value="HTH_XRE"/>
    <property type="match status" value="1"/>
</dbReference>
<dbReference type="Gene3D" id="1.10.260.40">
    <property type="entry name" value="lambda repressor-like DNA-binding domains"/>
    <property type="match status" value="1"/>
</dbReference>
<dbReference type="InterPro" id="IPR001387">
    <property type="entry name" value="Cro/C1-type_HTH"/>
</dbReference>
<dbReference type="InterPro" id="IPR010982">
    <property type="entry name" value="Lambda_DNA-bd_dom_sf"/>
</dbReference>
<dbReference type="RefSeq" id="WP_207704028.1">
    <property type="nucleotide sequence ID" value="NZ_JAFREL020000004.1"/>
</dbReference>
<reference evidence="4 5" key="1">
    <citation type="submission" date="2024-02" db="EMBL/GenBank/DDBJ databases">
        <title>The Genome Sequence of Enterococcus sp. DIV0159.</title>
        <authorList>
            <person name="Earl A."/>
            <person name="Manson A."/>
            <person name="Gilmore M."/>
            <person name="Sanders J."/>
            <person name="Shea T."/>
            <person name="Howe W."/>
            <person name="Livny J."/>
            <person name="Cuomo C."/>
            <person name="Neafsey D."/>
            <person name="Birren B."/>
        </authorList>
    </citation>
    <scope>NUCLEOTIDE SEQUENCE [LARGE SCALE GENOMIC DNA]</scope>
    <source>
        <strain evidence="4 5">665A</strain>
    </source>
</reference>
<dbReference type="Proteomes" id="UP000664357">
    <property type="component" value="Unassembled WGS sequence"/>
</dbReference>
<evidence type="ECO:0000259" key="3">
    <source>
        <dbReference type="PROSITE" id="PS50943"/>
    </source>
</evidence>
<dbReference type="EMBL" id="JAFREL020000004">
    <property type="protein sequence ID" value="MEO1772461.1"/>
    <property type="molecule type" value="Genomic_DNA"/>
</dbReference>
<accession>A0ABV0EUY6</accession>
<dbReference type="PANTHER" id="PTHR46558:SF15">
    <property type="entry name" value="HELIX-TURN-HELIX DOMAIN PROTEIN"/>
    <property type="match status" value="1"/>
</dbReference>
<feature type="transmembrane region" description="Helical" evidence="2">
    <location>
        <begin position="108"/>
        <end position="125"/>
    </location>
</feature>
<dbReference type="Pfam" id="PF01381">
    <property type="entry name" value="HTH_3"/>
    <property type="match status" value="1"/>
</dbReference>
<evidence type="ECO:0000256" key="1">
    <source>
        <dbReference type="ARBA" id="ARBA00023125"/>
    </source>
</evidence>
<evidence type="ECO:0000313" key="5">
    <source>
        <dbReference type="Proteomes" id="UP000664357"/>
    </source>
</evidence>
<evidence type="ECO:0000256" key="2">
    <source>
        <dbReference type="SAM" id="Phobius"/>
    </source>
</evidence>
<name>A0ABV0EUY6_9ENTE</name>
<keyword evidence="1" id="KW-0238">DNA-binding</keyword>
<keyword evidence="2" id="KW-0812">Transmembrane</keyword>
<sequence length="187" mass="21371">MNLSKQIKKYREREQFSQEVLAEKLYVSRQTISNWENERSYPDIHNLLLMSVLFAVTLDELVKGDVEMMRKELDKQQWNKWTALMIIGMLGTILSIGPGIRYLGKPGLVIPALFAVFMMYAAFKVEKLKKDLQLKTYSQIVAFYDGKTLSEKDVNKNARKDFWIKVALVIGFGIVGGVLAAISLLFA</sequence>